<dbReference type="PANTHER" id="PTHR12668:SF43">
    <property type="entry name" value="TRANSMEMBRANE PROTEIN 14 HOMOLOG"/>
    <property type="match status" value="1"/>
</dbReference>
<keyword evidence="5 7" id="KW-0472">Membrane</keyword>
<sequence length="303" mass="33310">MGVSLMESMAIASHRASRVPYISSMSSSSLRRQLPTNCYSFCPIRLSNLHIKKRAVFAAHQDSKPSDIQTEEGNDVKDKAEESQEAWKQTLDSFKEQAIKMQSLSQEAYERYSEKAAVILKDASERLKVQAEKARQDLTVIAKEVSEESKEYLAGAAENSPEPVKDIVETFASADEIKEPSAVRDFYLGIPYGALLSAGGFSSFMLTGSISAIRFGVILGGALLALSISSLRSWKKGESSSVALKGQAVIAAILFTRELRMLFVRPFILNLFSILLSGTMAAFYAYRILNDDGHLKESAEPES</sequence>
<reference evidence="8 9" key="1">
    <citation type="submission" date="2024-01" db="EMBL/GenBank/DDBJ databases">
        <title>The complete chloroplast genome sequence of Lithospermum erythrorhizon: insights into the phylogenetic relationship among Boraginaceae species and the maternal lineages of purple gromwells.</title>
        <authorList>
            <person name="Okada T."/>
            <person name="Watanabe K."/>
        </authorList>
    </citation>
    <scope>NUCLEOTIDE SEQUENCE [LARGE SCALE GENOMIC DNA]</scope>
</reference>
<proteinExistence type="inferred from homology"/>
<evidence type="ECO:0000256" key="7">
    <source>
        <dbReference type="SAM" id="Phobius"/>
    </source>
</evidence>
<evidence type="ECO:0000256" key="6">
    <source>
        <dbReference type="SAM" id="MobiDB-lite"/>
    </source>
</evidence>
<gene>
    <name evidence="8" type="ORF">LIER_32664</name>
</gene>
<keyword evidence="3 7" id="KW-0812">Transmembrane</keyword>
<dbReference type="PANTHER" id="PTHR12668">
    <property type="entry name" value="TRANSMEMBRANE PROTEIN 14, 15"/>
    <property type="match status" value="1"/>
</dbReference>
<feature type="region of interest" description="Disordered" evidence="6">
    <location>
        <begin position="60"/>
        <end position="84"/>
    </location>
</feature>
<protein>
    <recommendedName>
        <fullName evidence="10">Protein FATTY ACID EXPORT 3, chloroplastic</fullName>
    </recommendedName>
</protein>
<comment type="similarity">
    <text evidence="2">Belongs to the TMEM14 family.</text>
</comment>
<dbReference type="GO" id="GO:0015245">
    <property type="term" value="F:fatty acid transmembrane transporter activity"/>
    <property type="evidence" value="ECO:0007669"/>
    <property type="project" value="TreeGrafter"/>
</dbReference>
<accession>A0AAV3RUG7</accession>
<evidence type="ECO:0000313" key="9">
    <source>
        <dbReference type="Proteomes" id="UP001454036"/>
    </source>
</evidence>
<name>A0AAV3RUG7_LITER</name>
<dbReference type="InterPro" id="IPR044890">
    <property type="entry name" value="TMEM14_sf"/>
</dbReference>
<keyword evidence="4 7" id="KW-1133">Transmembrane helix</keyword>
<dbReference type="GO" id="GO:0009706">
    <property type="term" value="C:chloroplast inner membrane"/>
    <property type="evidence" value="ECO:0007669"/>
    <property type="project" value="TreeGrafter"/>
</dbReference>
<organism evidence="8 9">
    <name type="scientific">Lithospermum erythrorhizon</name>
    <name type="common">Purple gromwell</name>
    <name type="synonym">Lithospermum officinale var. erythrorhizon</name>
    <dbReference type="NCBI Taxonomy" id="34254"/>
    <lineage>
        <taxon>Eukaryota</taxon>
        <taxon>Viridiplantae</taxon>
        <taxon>Streptophyta</taxon>
        <taxon>Embryophyta</taxon>
        <taxon>Tracheophyta</taxon>
        <taxon>Spermatophyta</taxon>
        <taxon>Magnoliopsida</taxon>
        <taxon>eudicotyledons</taxon>
        <taxon>Gunneridae</taxon>
        <taxon>Pentapetalae</taxon>
        <taxon>asterids</taxon>
        <taxon>lamiids</taxon>
        <taxon>Boraginales</taxon>
        <taxon>Boraginaceae</taxon>
        <taxon>Boraginoideae</taxon>
        <taxon>Lithospermeae</taxon>
        <taxon>Lithospermum</taxon>
    </lineage>
</organism>
<comment type="caution">
    <text evidence="8">The sequence shown here is derived from an EMBL/GenBank/DDBJ whole genome shotgun (WGS) entry which is preliminary data.</text>
</comment>
<dbReference type="AlphaFoldDB" id="A0AAV3RUG7"/>
<evidence type="ECO:0000313" key="8">
    <source>
        <dbReference type="EMBL" id="GAA0185376.1"/>
    </source>
</evidence>
<keyword evidence="9" id="KW-1185">Reference proteome</keyword>
<feature type="transmembrane region" description="Helical" evidence="7">
    <location>
        <begin position="267"/>
        <end position="286"/>
    </location>
</feature>
<evidence type="ECO:0000256" key="1">
    <source>
        <dbReference type="ARBA" id="ARBA00004370"/>
    </source>
</evidence>
<evidence type="ECO:0000256" key="2">
    <source>
        <dbReference type="ARBA" id="ARBA00007590"/>
    </source>
</evidence>
<dbReference type="Proteomes" id="UP001454036">
    <property type="component" value="Unassembled WGS sequence"/>
</dbReference>
<comment type="subcellular location">
    <subcellularLocation>
        <location evidence="1">Membrane</location>
    </subcellularLocation>
</comment>
<feature type="transmembrane region" description="Helical" evidence="7">
    <location>
        <begin position="212"/>
        <end position="231"/>
    </location>
</feature>
<evidence type="ECO:0000256" key="4">
    <source>
        <dbReference type="ARBA" id="ARBA00022989"/>
    </source>
</evidence>
<evidence type="ECO:0000256" key="3">
    <source>
        <dbReference type="ARBA" id="ARBA00022692"/>
    </source>
</evidence>
<dbReference type="Gene3D" id="1.10.10.1740">
    <property type="entry name" value="Transmembrane protein 14-like"/>
    <property type="match status" value="1"/>
</dbReference>
<dbReference type="EMBL" id="BAABME010012663">
    <property type="protein sequence ID" value="GAA0185376.1"/>
    <property type="molecule type" value="Genomic_DNA"/>
</dbReference>
<evidence type="ECO:0000256" key="5">
    <source>
        <dbReference type="ARBA" id="ARBA00023136"/>
    </source>
</evidence>
<evidence type="ECO:0008006" key="10">
    <source>
        <dbReference type="Google" id="ProtNLM"/>
    </source>
</evidence>
<dbReference type="Pfam" id="PF03647">
    <property type="entry name" value="Tmemb_14"/>
    <property type="match status" value="1"/>
</dbReference>
<dbReference type="InterPro" id="IPR005349">
    <property type="entry name" value="TMEM14"/>
</dbReference>